<name>A0A3M6T7R6_POCDA</name>
<accession>A0A3M6T7R6</accession>
<protein>
    <submittedName>
        <fullName evidence="2">Uncharacterized protein</fullName>
    </submittedName>
</protein>
<keyword evidence="3" id="KW-1185">Reference proteome</keyword>
<feature type="region of interest" description="Disordered" evidence="1">
    <location>
        <begin position="1"/>
        <end position="48"/>
    </location>
</feature>
<dbReference type="Proteomes" id="UP000275408">
    <property type="component" value="Unassembled WGS sequence"/>
</dbReference>
<comment type="caution">
    <text evidence="2">The sequence shown here is derived from an EMBL/GenBank/DDBJ whole genome shotgun (WGS) entry which is preliminary data.</text>
</comment>
<evidence type="ECO:0000313" key="2">
    <source>
        <dbReference type="EMBL" id="RMX37373.1"/>
    </source>
</evidence>
<evidence type="ECO:0000256" key="1">
    <source>
        <dbReference type="SAM" id="MobiDB-lite"/>
    </source>
</evidence>
<feature type="compositionally biased region" description="Polar residues" evidence="1">
    <location>
        <begin position="16"/>
        <end position="25"/>
    </location>
</feature>
<dbReference type="AlphaFoldDB" id="A0A3M6T7R6"/>
<reference evidence="2 3" key="1">
    <citation type="journal article" date="2018" name="Sci. Rep.">
        <title>Comparative analysis of the Pocillopora damicornis genome highlights role of immune system in coral evolution.</title>
        <authorList>
            <person name="Cunning R."/>
            <person name="Bay R.A."/>
            <person name="Gillette P."/>
            <person name="Baker A.C."/>
            <person name="Traylor-Knowles N."/>
        </authorList>
    </citation>
    <scope>NUCLEOTIDE SEQUENCE [LARGE SCALE GENOMIC DNA]</scope>
    <source>
        <strain evidence="2">RSMAS</strain>
        <tissue evidence="2">Whole animal</tissue>
    </source>
</reference>
<sequence length="143" mass="15456">MADGRDQSDPQMATGHLQSPTSAGLDTTYRAPQENDGSDSGGHLKGATRSRWEISQLGVPKYQHRKPVPSTDTFVSSLDHLVCTLQHFTFYSLYSAAAVYTTTHMGKPVLNTFVVTSDCSKPACCAPSVTKGPCKLDVVSELY</sequence>
<organism evidence="2 3">
    <name type="scientific">Pocillopora damicornis</name>
    <name type="common">Cauliflower coral</name>
    <name type="synonym">Millepora damicornis</name>
    <dbReference type="NCBI Taxonomy" id="46731"/>
    <lineage>
        <taxon>Eukaryota</taxon>
        <taxon>Metazoa</taxon>
        <taxon>Cnidaria</taxon>
        <taxon>Anthozoa</taxon>
        <taxon>Hexacorallia</taxon>
        <taxon>Scleractinia</taxon>
        <taxon>Astrocoeniina</taxon>
        <taxon>Pocilloporidae</taxon>
        <taxon>Pocillopora</taxon>
    </lineage>
</organism>
<proteinExistence type="predicted"/>
<evidence type="ECO:0000313" key="3">
    <source>
        <dbReference type="Proteomes" id="UP000275408"/>
    </source>
</evidence>
<dbReference type="EMBL" id="RCHS01004149">
    <property type="protein sequence ID" value="RMX37373.1"/>
    <property type="molecule type" value="Genomic_DNA"/>
</dbReference>
<gene>
    <name evidence="2" type="ORF">pdam_00020326</name>
</gene>